<dbReference type="PANTHER" id="PTHR14003:SF1">
    <property type="entry name" value="ZINC FINGER TRANSCRIPTION FACTOR YY1"/>
    <property type="match status" value="1"/>
</dbReference>
<dbReference type="SMART" id="SM00355">
    <property type="entry name" value="ZnF_C2H2"/>
    <property type="match status" value="5"/>
</dbReference>
<evidence type="ECO:0000256" key="2">
    <source>
        <dbReference type="ARBA" id="ARBA00022723"/>
    </source>
</evidence>
<evidence type="ECO:0000256" key="11">
    <source>
        <dbReference type="SAM" id="MobiDB-lite"/>
    </source>
</evidence>
<evidence type="ECO:0000256" key="3">
    <source>
        <dbReference type="ARBA" id="ARBA00022737"/>
    </source>
</evidence>
<dbReference type="InterPro" id="IPR013087">
    <property type="entry name" value="Znf_C2H2_type"/>
</dbReference>
<keyword evidence="2" id="KW-0479">Metal-binding</keyword>
<name>A0A2K1KAX8_PHYPA</name>
<dbReference type="GO" id="GO:0000981">
    <property type="term" value="F:DNA-binding transcription factor activity, RNA polymerase II-specific"/>
    <property type="evidence" value="ECO:0000318"/>
    <property type="project" value="GO_Central"/>
</dbReference>
<keyword evidence="7" id="KW-0238">DNA-binding</keyword>
<keyword evidence="5" id="KW-0862">Zinc</keyword>
<dbReference type="FunCoup" id="A0A2K1KAX8">
    <property type="interactions" value="1585"/>
</dbReference>
<dbReference type="GO" id="GO:0005667">
    <property type="term" value="C:transcription regulator complex"/>
    <property type="evidence" value="ECO:0000318"/>
    <property type="project" value="GO_Central"/>
</dbReference>
<dbReference type="RefSeq" id="XP_024379566.1">
    <property type="nucleotide sequence ID" value="XM_024523798.2"/>
</dbReference>
<evidence type="ECO:0000256" key="9">
    <source>
        <dbReference type="ARBA" id="ARBA00023242"/>
    </source>
</evidence>
<dbReference type="GO" id="GO:0008270">
    <property type="term" value="F:zinc ion binding"/>
    <property type="evidence" value="ECO:0007669"/>
    <property type="project" value="UniProtKB-KW"/>
</dbReference>
<keyword evidence="8" id="KW-0804">Transcription</keyword>
<dbReference type="SUPFAM" id="SSF57667">
    <property type="entry name" value="beta-beta-alpha zinc fingers"/>
    <property type="match status" value="4"/>
</dbReference>
<feature type="domain" description="C2H2-type" evidence="12">
    <location>
        <begin position="127"/>
        <end position="156"/>
    </location>
</feature>
<keyword evidence="9" id="KW-0539">Nucleus</keyword>
<dbReference type="Pfam" id="PF00096">
    <property type="entry name" value="zf-C2H2"/>
    <property type="match status" value="4"/>
</dbReference>
<dbReference type="EnsemblPlants" id="Pp3c7_7980V3.1">
    <property type="protein sequence ID" value="Pp3c7_7980V3.1"/>
    <property type="gene ID" value="Pp3c7_7980"/>
</dbReference>
<accession>A0A2K1KAX8</accession>
<comment type="subcellular location">
    <subcellularLocation>
        <location evidence="1">Nucleus</location>
    </subcellularLocation>
</comment>
<evidence type="ECO:0000259" key="12">
    <source>
        <dbReference type="PROSITE" id="PS50157"/>
    </source>
</evidence>
<feature type="domain" description="C2H2-type" evidence="12">
    <location>
        <begin position="156"/>
        <end position="185"/>
    </location>
</feature>
<dbReference type="PROSITE" id="PS00028">
    <property type="entry name" value="ZINC_FINGER_C2H2_1"/>
    <property type="match status" value="5"/>
</dbReference>
<dbReference type="Gramene" id="Pp3c7_7980V3.2">
    <property type="protein sequence ID" value="Pp3c7_7980V3.2"/>
    <property type="gene ID" value="Pp3c7_7980"/>
</dbReference>
<protein>
    <recommendedName>
        <fullName evidence="12">C2H2-type domain-containing protein</fullName>
    </recommendedName>
</protein>
<feature type="compositionally biased region" description="Acidic residues" evidence="11">
    <location>
        <begin position="466"/>
        <end position="477"/>
    </location>
</feature>
<evidence type="ECO:0000256" key="7">
    <source>
        <dbReference type="ARBA" id="ARBA00023125"/>
    </source>
</evidence>
<dbReference type="GO" id="GO:0000785">
    <property type="term" value="C:chromatin"/>
    <property type="evidence" value="ECO:0000318"/>
    <property type="project" value="GO_Central"/>
</dbReference>
<evidence type="ECO:0000256" key="1">
    <source>
        <dbReference type="ARBA" id="ARBA00004123"/>
    </source>
</evidence>
<dbReference type="GO" id="GO:0000978">
    <property type="term" value="F:RNA polymerase II cis-regulatory region sequence-specific DNA binding"/>
    <property type="evidence" value="ECO:0000318"/>
    <property type="project" value="GO_Central"/>
</dbReference>
<dbReference type="Gramene" id="Pp3c7_7980V3.1">
    <property type="protein sequence ID" value="Pp3c7_7980V3.1"/>
    <property type="gene ID" value="Pp3c7_7980"/>
</dbReference>
<reference evidence="14" key="3">
    <citation type="submission" date="2020-12" db="UniProtKB">
        <authorList>
            <consortium name="EnsemblPlants"/>
        </authorList>
    </citation>
    <scope>IDENTIFICATION</scope>
</reference>
<dbReference type="SUPFAM" id="SSF81995">
    <property type="entry name" value="beta-sandwich domain of Sec23/24"/>
    <property type="match status" value="1"/>
</dbReference>
<dbReference type="GO" id="GO:0031519">
    <property type="term" value="C:PcG protein complex"/>
    <property type="evidence" value="ECO:0000318"/>
    <property type="project" value="GO_Central"/>
</dbReference>
<evidence type="ECO:0000313" key="15">
    <source>
        <dbReference type="Proteomes" id="UP000006727"/>
    </source>
</evidence>
<dbReference type="Gene3D" id="3.30.160.60">
    <property type="entry name" value="Classic Zinc Finger"/>
    <property type="match status" value="5"/>
</dbReference>
<feature type="domain" description="C2H2-type" evidence="12">
    <location>
        <begin position="311"/>
        <end position="341"/>
    </location>
</feature>
<dbReference type="EMBL" id="ABEU02000007">
    <property type="protein sequence ID" value="PNR50932.1"/>
    <property type="molecule type" value="Genomic_DNA"/>
</dbReference>
<proteinExistence type="predicted"/>
<feature type="compositionally biased region" description="Basic and acidic residues" evidence="11">
    <location>
        <begin position="254"/>
        <end position="289"/>
    </location>
</feature>
<evidence type="ECO:0000313" key="13">
    <source>
        <dbReference type="EMBL" id="PNR50932.1"/>
    </source>
</evidence>
<evidence type="ECO:0000256" key="10">
    <source>
        <dbReference type="PROSITE-ProRule" id="PRU00042"/>
    </source>
</evidence>
<feature type="region of interest" description="Disordered" evidence="11">
    <location>
        <begin position="337"/>
        <end position="477"/>
    </location>
</feature>
<dbReference type="FunFam" id="3.30.160.60:FF:000071">
    <property type="entry name" value="Putative zinc finger protein 143"/>
    <property type="match status" value="1"/>
</dbReference>
<dbReference type="FunFam" id="3.30.160.60:FF:000104">
    <property type="entry name" value="Transcriptional repressor protein YY1"/>
    <property type="match status" value="1"/>
</dbReference>
<gene>
    <name evidence="14" type="primary">LOC112284206</name>
    <name evidence="13" type="ORF">PHYPA_010118</name>
</gene>
<organism evidence="13">
    <name type="scientific">Physcomitrium patens</name>
    <name type="common">Spreading-leaved earth moss</name>
    <name type="synonym">Physcomitrella patens</name>
    <dbReference type="NCBI Taxonomy" id="3218"/>
    <lineage>
        <taxon>Eukaryota</taxon>
        <taxon>Viridiplantae</taxon>
        <taxon>Streptophyta</taxon>
        <taxon>Embryophyta</taxon>
        <taxon>Bryophyta</taxon>
        <taxon>Bryophytina</taxon>
        <taxon>Bryopsida</taxon>
        <taxon>Funariidae</taxon>
        <taxon>Funariales</taxon>
        <taxon>Funariaceae</taxon>
        <taxon>Physcomitrium</taxon>
    </lineage>
</organism>
<evidence type="ECO:0000256" key="8">
    <source>
        <dbReference type="ARBA" id="ARBA00023163"/>
    </source>
</evidence>
<evidence type="ECO:0000256" key="4">
    <source>
        <dbReference type="ARBA" id="ARBA00022771"/>
    </source>
</evidence>
<dbReference type="Proteomes" id="UP000006727">
    <property type="component" value="Chromosome 7"/>
</dbReference>
<dbReference type="EnsemblPlants" id="Pp3c7_7980V3.2">
    <property type="protein sequence ID" value="Pp3c7_7980V3.2"/>
    <property type="gene ID" value="Pp3c7_7980"/>
</dbReference>
<reference evidence="13 15" key="1">
    <citation type="journal article" date="2008" name="Science">
        <title>The Physcomitrella genome reveals evolutionary insights into the conquest of land by plants.</title>
        <authorList>
            <person name="Rensing S."/>
            <person name="Lang D."/>
            <person name="Zimmer A."/>
            <person name="Terry A."/>
            <person name="Salamov A."/>
            <person name="Shapiro H."/>
            <person name="Nishiyama T."/>
            <person name="Perroud P.-F."/>
            <person name="Lindquist E."/>
            <person name="Kamisugi Y."/>
            <person name="Tanahashi T."/>
            <person name="Sakakibara K."/>
            <person name="Fujita T."/>
            <person name="Oishi K."/>
            <person name="Shin-I T."/>
            <person name="Kuroki Y."/>
            <person name="Toyoda A."/>
            <person name="Suzuki Y."/>
            <person name="Hashimoto A."/>
            <person name="Yamaguchi K."/>
            <person name="Sugano A."/>
            <person name="Kohara Y."/>
            <person name="Fujiyama A."/>
            <person name="Anterola A."/>
            <person name="Aoki S."/>
            <person name="Ashton N."/>
            <person name="Barbazuk W.B."/>
            <person name="Barker E."/>
            <person name="Bennetzen J."/>
            <person name="Bezanilla M."/>
            <person name="Blankenship R."/>
            <person name="Cho S.H."/>
            <person name="Dutcher S."/>
            <person name="Estelle M."/>
            <person name="Fawcett J.A."/>
            <person name="Gundlach H."/>
            <person name="Hanada K."/>
            <person name="Heyl A."/>
            <person name="Hicks K.A."/>
            <person name="Hugh J."/>
            <person name="Lohr M."/>
            <person name="Mayer K."/>
            <person name="Melkozernov A."/>
            <person name="Murata T."/>
            <person name="Nelson D."/>
            <person name="Pils B."/>
            <person name="Prigge M."/>
            <person name="Reiss B."/>
            <person name="Renner T."/>
            <person name="Rombauts S."/>
            <person name="Rushton P."/>
            <person name="Sanderfoot A."/>
            <person name="Schween G."/>
            <person name="Shiu S.-H."/>
            <person name="Stueber K."/>
            <person name="Theodoulou F.L."/>
            <person name="Tu H."/>
            <person name="Van de Peer Y."/>
            <person name="Verrier P.J."/>
            <person name="Waters E."/>
            <person name="Wood A."/>
            <person name="Yang L."/>
            <person name="Cove D."/>
            <person name="Cuming A."/>
            <person name="Hasebe M."/>
            <person name="Lucas S."/>
            <person name="Mishler D.B."/>
            <person name="Reski R."/>
            <person name="Grigoriev I."/>
            <person name="Quatrano R.S."/>
            <person name="Boore J.L."/>
        </authorList>
    </citation>
    <scope>NUCLEOTIDE SEQUENCE [LARGE SCALE GENOMIC DNA]</scope>
    <source>
        <strain evidence="14 15">cv. Gransden 2004</strain>
    </source>
</reference>
<keyword evidence="15" id="KW-1185">Reference proteome</keyword>
<reference evidence="13 15" key="2">
    <citation type="journal article" date="2018" name="Plant J.">
        <title>The Physcomitrella patens chromosome-scale assembly reveals moss genome structure and evolution.</title>
        <authorList>
            <person name="Lang D."/>
            <person name="Ullrich K.K."/>
            <person name="Murat F."/>
            <person name="Fuchs J."/>
            <person name="Jenkins J."/>
            <person name="Haas F.B."/>
            <person name="Piednoel M."/>
            <person name="Gundlach H."/>
            <person name="Van Bel M."/>
            <person name="Meyberg R."/>
            <person name="Vives C."/>
            <person name="Morata J."/>
            <person name="Symeonidi A."/>
            <person name="Hiss M."/>
            <person name="Muchero W."/>
            <person name="Kamisugi Y."/>
            <person name="Saleh O."/>
            <person name="Blanc G."/>
            <person name="Decker E.L."/>
            <person name="van Gessel N."/>
            <person name="Grimwood J."/>
            <person name="Hayes R.D."/>
            <person name="Graham S.W."/>
            <person name="Gunter L.E."/>
            <person name="McDaniel S.F."/>
            <person name="Hoernstein S.N.W."/>
            <person name="Larsson A."/>
            <person name="Li F.W."/>
            <person name="Perroud P.F."/>
            <person name="Phillips J."/>
            <person name="Ranjan P."/>
            <person name="Rokshar D.S."/>
            <person name="Rothfels C.J."/>
            <person name="Schneider L."/>
            <person name="Shu S."/>
            <person name="Stevenson D.W."/>
            <person name="Thummler F."/>
            <person name="Tillich M."/>
            <person name="Villarreal Aguilar J.C."/>
            <person name="Widiez T."/>
            <person name="Wong G.K."/>
            <person name="Wymore A."/>
            <person name="Zhang Y."/>
            <person name="Zimmer A.D."/>
            <person name="Quatrano R.S."/>
            <person name="Mayer K.F.X."/>
            <person name="Goodstein D."/>
            <person name="Casacuberta J.M."/>
            <person name="Vandepoele K."/>
            <person name="Reski R."/>
            <person name="Cuming A.C."/>
            <person name="Tuskan G.A."/>
            <person name="Maumus F."/>
            <person name="Salse J."/>
            <person name="Schmutz J."/>
            <person name="Rensing S.A."/>
        </authorList>
    </citation>
    <scope>NUCLEOTIDE SEQUENCE [LARGE SCALE GENOMIC DNA]</scope>
    <source>
        <strain evidence="14 15">cv. Gransden 2004</strain>
    </source>
</reference>
<dbReference type="STRING" id="3218.A0A2K1KAX8"/>
<dbReference type="PANTHER" id="PTHR14003">
    <property type="entry name" value="TRANSCRIPTIONAL REPRESSOR PROTEIN YY"/>
    <property type="match status" value="1"/>
</dbReference>
<keyword evidence="3" id="KW-0677">Repeat</keyword>
<dbReference type="PROSITE" id="PS50157">
    <property type="entry name" value="ZINC_FINGER_C2H2_2"/>
    <property type="match status" value="5"/>
</dbReference>
<dbReference type="OrthoDB" id="3437960at2759"/>
<evidence type="ECO:0000313" key="14">
    <source>
        <dbReference type="EnsemblPlants" id="Pp3c7_7980V3.1"/>
    </source>
</evidence>
<dbReference type="GeneID" id="112284206"/>
<dbReference type="KEGG" id="ppp:112284206"/>
<feature type="domain" description="C2H2-type" evidence="12">
    <location>
        <begin position="216"/>
        <end position="246"/>
    </location>
</feature>
<dbReference type="AlphaFoldDB" id="A0A2K1KAX8"/>
<dbReference type="GO" id="GO:0006357">
    <property type="term" value="P:regulation of transcription by RNA polymerase II"/>
    <property type="evidence" value="ECO:0000318"/>
    <property type="project" value="GO_Central"/>
</dbReference>
<evidence type="ECO:0000256" key="6">
    <source>
        <dbReference type="ARBA" id="ARBA00023015"/>
    </source>
</evidence>
<sequence>MFHIEQSSLPDHHSDIAMALAASQQQHHNQILQQQQVHLLQQQHILQQQQIQFLQQQQQLQLQQLQPVYFPPPPRKWVKRWVPQDTVLNQGKLSILKWVTEDMVAQFTGMAAAMEEQEAEEENEILYLCTFEGCGKGFADPGSLRKHAHTHGEKQFICHYDGCGKRFVDSSKLKRHFLIHTGEKHFVCPFEGCGKAFSLDFNLRSHMRTHTGENYHACPYEDCGKRYAHEYKLRAHMRNHHDKSIPEMTPPPMHMERDRERDQELEMSRERDRDMDREREREMEKEREIAPVGRPRSGPPRQDVNASDRPFACRYPGCTKRYIHEYKLNLHLRNSHADENPEFGEEPIGRGDSDGEDDIDDGSMQGTPARAAATARGSGRGKLKIIPKRDPAKQQRRGHLKAQKEVDLNLRVRTLPSETLPTYWRGGQVKHTAPDDSEETEDEDAENTEDEGYRYYNGRGEGAMAVDDEDTEDDGDQ</sequence>
<evidence type="ECO:0000256" key="5">
    <source>
        <dbReference type="ARBA" id="ARBA00022833"/>
    </source>
</evidence>
<feature type="region of interest" description="Disordered" evidence="11">
    <location>
        <begin position="239"/>
        <end position="310"/>
    </location>
</feature>
<keyword evidence="4 10" id="KW-0863">Zinc-finger</keyword>
<feature type="compositionally biased region" description="Acidic residues" evidence="11">
    <location>
        <begin position="435"/>
        <end position="450"/>
    </location>
</feature>
<dbReference type="InterPro" id="IPR036236">
    <property type="entry name" value="Znf_C2H2_sf"/>
</dbReference>
<keyword evidence="6" id="KW-0805">Transcription regulation</keyword>
<feature type="domain" description="C2H2-type" evidence="12">
    <location>
        <begin position="186"/>
        <end position="215"/>
    </location>
</feature>